<dbReference type="RefSeq" id="XP_014758189.1">
    <property type="nucleotide sequence ID" value="XM_014902703.2"/>
</dbReference>
<dbReference type="SUPFAM" id="SSF81383">
    <property type="entry name" value="F-box domain"/>
    <property type="match status" value="1"/>
</dbReference>
<dbReference type="OrthoDB" id="694608at2759"/>
<dbReference type="PANTHER" id="PTHR34591">
    <property type="entry name" value="OS03G0653100 PROTEIN-RELATED"/>
    <property type="match status" value="1"/>
</dbReference>
<gene>
    <name evidence="2" type="primary">LOC100832600</name>
    <name evidence="1" type="ORF">BRADI_4g02548v3</name>
</gene>
<keyword evidence="3" id="KW-1185">Reference proteome</keyword>
<dbReference type="PANTHER" id="PTHR34591:SF13">
    <property type="entry name" value="OS03G0669900 PROTEIN"/>
    <property type="match status" value="1"/>
</dbReference>
<dbReference type="Proteomes" id="UP000008810">
    <property type="component" value="Chromosome 4"/>
</dbReference>
<dbReference type="EMBL" id="CM000883">
    <property type="protein sequence ID" value="KQJ85951.1"/>
    <property type="molecule type" value="Genomic_DNA"/>
</dbReference>
<proteinExistence type="predicted"/>
<evidence type="ECO:0000313" key="2">
    <source>
        <dbReference type="EnsemblPlants" id="KQJ85951"/>
    </source>
</evidence>
<reference evidence="1" key="2">
    <citation type="submission" date="2017-06" db="EMBL/GenBank/DDBJ databases">
        <title>WGS assembly of Brachypodium distachyon.</title>
        <authorList>
            <consortium name="The International Brachypodium Initiative"/>
            <person name="Lucas S."/>
            <person name="Harmon-Smith M."/>
            <person name="Lail K."/>
            <person name="Tice H."/>
            <person name="Grimwood J."/>
            <person name="Bruce D."/>
            <person name="Barry K."/>
            <person name="Shu S."/>
            <person name="Lindquist E."/>
            <person name="Wang M."/>
            <person name="Pitluck S."/>
            <person name="Vogel J.P."/>
            <person name="Garvin D.F."/>
            <person name="Mockler T.C."/>
            <person name="Schmutz J."/>
            <person name="Rokhsar D."/>
            <person name="Bevan M.W."/>
        </authorList>
    </citation>
    <scope>NUCLEOTIDE SEQUENCE</scope>
    <source>
        <strain evidence="1">Bd21</strain>
    </source>
</reference>
<dbReference type="AlphaFoldDB" id="A0A0Q3EE91"/>
<evidence type="ECO:0000313" key="3">
    <source>
        <dbReference type="Proteomes" id="UP000008810"/>
    </source>
</evidence>
<protein>
    <submittedName>
        <fullName evidence="1 2">Uncharacterized protein</fullName>
    </submittedName>
</protein>
<organism evidence="1">
    <name type="scientific">Brachypodium distachyon</name>
    <name type="common">Purple false brome</name>
    <name type="synonym">Trachynia distachya</name>
    <dbReference type="NCBI Taxonomy" id="15368"/>
    <lineage>
        <taxon>Eukaryota</taxon>
        <taxon>Viridiplantae</taxon>
        <taxon>Streptophyta</taxon>
        <taxon>Embryophyta</taxon>
        <taxon>Tracheophyta</taxon>
        <taxon>Spermatophyta</taxon>
        <taxon>Magnoliopsida</taxon>
        <taxon>Liliopsida</taxon>
        <taxon>Poales</taxon>
        <taxon>Poaceae</taxon>
        <taxon>BOP clade</taxon>
        <taxon>Pooideae</taxon>
        <taxon>Stipodae</taxon>
        <taxon>Brachypodieae</taxon>
        <taxon>Brachypodium</taxon>
    </lineage>
</organism>
<accession>A0A0Q3EE91</accession>
<dbReference type="Gramene" id="KQJ85951">
    <property type="protein sequence ID" value="KQJ85951"/>
    <property type="gene ID" value="BRADI_4g02548v3"/>
</dbReference>
<dbReference type="EnsemblPlants" id="KQJ85951">
    <property type="protein sequence ID" value="KQJ85951"/>
    <property type="gene ID" value="BRADI_4g02548v3"/>
</dbReference>
<reference evidence="2" key="3">
    <citation type="submission" date="2018-08" db="UniProtKB">
        <authorList>
            <consortium name="EnsemblPlants"/>
        </authorList>
    </citation>
    <scope>IDENTIFICATION</scope>
    <source>
        <strain evidence="2">cv. Bd21</strain>
    </source>
</reference>
<sequence length="415" mass="47404">MAGGGGHVDQTARLSGDEFAEILRRVPPRWLAASRCVSKSWRAAIDGHGLLRADLLPLSVAGLFFHLNQHIYPEFLSCPSSSVSGRLDFLRHANPKFRGGRRIPDYRVLDQCNGLLLLPQWVVNPATGRWITLPPSPAKEEDPRNRVWCYQRFLDYDPTVSPHLEVLMVPSLVNNDYYEEEEEENPLVAMGMAGLEWPPSPCKMHVFSSRSGRWEERSFVREGDAAGTLGELRLGLSCCAAAHLRGTLYIHCLADSIMRISLADNTYRMIKTPVYAAGLKPYRLRIDMGRSENGVYFASLHNGCLRVWILKELCGGEVEWILKHENDLKPMLVVHPSVFDRPVHGQGPWILEDINYNLFWSPRLPEDDREITVQENSEWYYNNGNPLDNGHEARKYSYWDTDILGFHPYKEIYLL</sequence>
<dbReference type="InterPro" id="IPR036047">
    <property type="entry name" value="F-box-like_dom_sf"/>
</dbReference>
<name>A0A0Q3EE91_BRADI</name>
<evidence type="ECO:0000313" key="1">
    <source>
        <dbReference type="EMBL" id="KQJ85951.1"/>
    </source>
</evidence>
<reference evidence="1 2" key="1">
    <citation type="journal article" date="2010" name="Nature">
        <title>Genome sequencing and analysis of the model grass Brachypodium distachyon.</title>
        <authorList>
            <consortium name="International Brachypodium Initiative"/>
        </authorList>
    </citation>
    <scope>NUCLEOTIDE SEQUENCE [LARGE SCALE GENOMIC DNA]</scope>
    <source>
        <strain evidence="1 2">Bd21</strain>
    </source>
</reference>
<dbReference type="GeneID" id="100832600"/>
<dbReference type="KEGG" id="bdi:100832600"/>
<dbReference type="ExpressionAtlas" id="A0A0Q3EE91">
    <property type="expression patterns" value="baseline"/>
</dbReference>